<evidence type="ECO:0000313" key="2">
    <source>
        <dbReference type="EMBL" id="MFF0009854.1"/>
    </source>
</evidence>
<sequence>MDALSREAAHLGIKVTIIEPGPYATEFASAASVKASPEIPAYDEARRALLAGFDPADVADPAVTAPALFAAVDATEPPLRWPWARRSCRGSAASTPHDCPSGTNGLTCPHAPTATCSETGVNDHEGSRIPRERRSRGAQLRGGRRPRARRRRGADPCRGHQH</sequence>
<keyword evidence="3" id="KW-1185">Reference proteome</keyword>
<proteinExistence type="predicted"/>
<dbReference type="Proteomes" id="UP001601422">
    <property type="component" value="Unassembled WGS sequence"/>
</dbReference>
<feature type="compositionally biased region" description="Basic and acidic residues" evidence="1">
    <location>
        <begin position="153"/>
        <end position="162"/>
    </location>
</feature>
<evidence type="ECO:0000256" key="1">
    <source>
        <dbReference type="SAM" id="MobiDB-lite"/>
    </source>
</evidence>
<feature type="compositionally biased region" description="Basic and acidic residues" evidence="1">
    <location>
        <begin position="121"/>
        <end position="132"/>
    </location>
</feature>
<dbReference type="Gene3D" id="3.40.50.720">
    <property type="entry name" value="NAD(P)-binding Rossmann-like Domain"/>
    <property type="match status" value="1"/>
</dbReference>
<feature type="region of interest" description="Disordered" evidence="1">
    <location>
        <begin position="117"/>
        <end position="162"/>
    </location>
</feature>
<dbReference type="SUPFAM" id="SSF51735">
    <property type="entry name" value="NAD(P)-binding Rossmann-fold domains"/>
    <property type="match status" value="1"/>
</dbReference>
<reference evidence="2 3" key="1">
    <citation type="submission" date="2024-10" db="EMBL/GenBank/DDBJ databases">
        <title>The Natural Products Discovery Center: Release of the First 8490 Sequenced Strains for Exploring Actinobacteria Biosynthetic Diversity.</title>
        <authorList>
            <person name="Kalkreuter E."/>
            <person name="Kautsar S.A."/>
            <person name="Yang D."/>
            <person name="Bader C.D."/>
            <person name="Teijaro C.N."/>
            <person name="Fluegel L."/>
            <person name="Davis C.M."/>
            <person name="Simpson J.R."/>
            <person name="Lauterbach L."/>
            <person name="Steele A.D."/>
            <person name="Gui C."/>
            <person name="Meng S."/>
            <person name="Li G."/>
            <person name="Viehrig K."/>
            <person name="Ye F."/>
            <person name="Su P."/>
            <person name="Kiefer A.F."/>
            <person name="Nichols A."/>
            <person name="Cepeda A.J."/>
            <person name="Yan W."/>
            <person name="Fan B."/>
            <person name="Jiang Y."/>
            <person name="Adhikari A."/>
            <person name="Zheng C.-J."/>
            <person name="Schuster L."/>
            <person name="Cowan T.M."/>
            <person name="Smanski M.J."/>
            <person name="Chevrette M.G."/>
            <person name="De Carvalho L.P.S."/>
            <person name="Shen B."/>
        </authorList>
    </citation>
    <scope>NUCLEOTIDE SEQUENCE [LARGE SCALE GENOMIC DNA]</scope>
    <source>
        <strain evidence="2 3">NPDC005497</strain>
    </source>
</reference>
<feature type="compositionally biased region" description="Basic residues" evidence="1">
    <location>
        <begin position="133"/>
        <end position="152"/>
    </location>
</feature>
<organism evidence="2 3">
    <name type="scientific">Streptomyces tibetensis</name>
    <dbReference type="NCBI Taxonomy" id="2382123"/>
    <lineage>
        <taxon>Bacteria</taxon>
        <taxon>Bacillati</taxon>
        <taxon>Actinomycetota</taxon>
        <taxon>Actinomycetes</taxon>
        <taxon>Kitasatosporales</taxon>
        <taxon>Streptomycetaceae</taxon>
        <taxon>Streptomyces</taxon>
    </lineage>
</organism>
<evidence type="ECO:0008006" key="4">
    <source>
        <dbReference type="Google" id="ProtNLM"/>
    </source>
</evidence>
<gene>
    <name evidence="2" type="ORF">ACFYQT_41475</name>
</gene>
<dbReference type="InterPro" id="IPR036291">
    <property type="entry name" value="NAD(P)-bd_dom_sf"/>
</dbReference>
<name>A0ABW6N9D4_9ACTN</name>
<dbReference type="EMBL" id="JBIAJP010000027">
    <property type="protein sequence ID" value="MFF0009854.1"/>
    <property type="molecule type" value="Genomic_DNA"/>
</dbReference>
<accession>A0ABW6N9D4</accession>
<feature type="region of interest" description="Disordered" evidence="1">
    <location>
        <begin position="87"/>
        <end position="106"/>
    </location>
</feature>
<evidence type="ECO:0000313" key="3">
    <source>
        <dbReference type="Proteomes" id="UP001601422"/>
    </source>
</evidence>
<protein>
    <recommendedName>
        <fullName evidence="4">SDR family NAD(P)-dependent oxidoreductase</fullName>
    </recommendedName>
</protein>
<comment type="caution">
    <text evidence="2">The sequence shown here is derived from an EMBL/GenBank/DDBJ whole genome shotgun (WGS) entry which is preliminary data.</text>
</comment>
<dbReference type="RefSeq" id="WP_389835945.1">
    <property type="nucleotide sequence ID" value="NZ_JBIAJP010000027.1"/>
</dbReference>